<name>A0A644Y998_9ZZZZ</name>
<dbReference type="InterPro" id="IPR010368">
    <property type="entry name" value="Com_YlbF"/>
</dbReference>
<organism evidence="1">
    <name type="scientific">bioreactor metagenome</name>
    <dbReference type="NCBI Taxonomy" id="1076179"/>
    <lineage>
        <taxon>unclassified sequences</taxon>
        <taxon>metagenomes</taxon>
        <taxon>ecological metagenomes</taxon>
    </lineage>
</organism>
<dbReference type="SUPFAM" id="SSF158622">
    <property type="entry name" value="YheA/YmcA-like"/>
    <property type="match status" value="1"/>
</dbReference>
<dbReference type="Gene3D" id="1.20.1500.10">
    <property type="entry name" value="YheA/YmcA-like"/>
    <property type="match status" value="1"/>
</dbReference>
<proteinExistence type="predicted"/>
<sequence>MVEDTARRLAEELIKSEYAQKLIAAKKAYDEDLEAQNMVQEYIDMQNKFQNRLATEDVSEEEKDKFYNDINDLNNTIKARESSGGLYRSESDFNEYMQSVYGIISTAVQNAIVPDGGCSGSCSSCGGCH</sequence>
<accession>A0A644Y998</accession>
<protein>
    <recommendedName>
        <fullName evidence="2">YlbF family regulator</fullName>
    </recommendedName>
</protein>
<dbReference type="AlphaFoldDB" id="A0A644Y998"/>
<evidence type="ECO:0000313" key="1">
    <source>
        <dbReference type="EMBL" id="MPM25125.1"/>
    </source>
</evidence>
<dbReference type="EMBL" id="VSSQ01004421">
    <property type="protein sequence ID" value="MPM25125.1"/>
    <property type="molecule type" value="Genomic_DNA"/>
</dbReference>
<comment type="caution">
    <text evidence="1">The sequence shown here is derived from an EMBL/GenBank/DDBJ whole genome shotgun (WGS) entry which is preliminary data.</text>
</comment>
<gene>
    <name evidence="1" type="ORF">SDC9_71615</name>
</gene>
<reference evidence="1" key="1">
    <citation type="submission" date="2019-08" db="EMBL/GenBank/DDBJ databases">
        <authorList>
            <person name="Kucharzyk K."/>
            <person name="Murdoch R.W."/>
            <person name="Higgins S."/>
            <person name="Loffler F."/>
        </authorList>
    </citation>
    <scope>NUCLEOTIDE SEQUENCE</scope>
</reference>
<dbReference type="InterPro" id="IPR023378">
    <property type="entry name" value="YheA/YmcA-like_dom_sf"/>
</dbReference>
<evidence type="ECO:0008006" key="2">
    <source>
        <dbReference type="Google" id="ProtNLM"/>
    </source>
</evidence>
<dbReference type="Pfam" id="PF06133">
    <property type="entry name" value="Com_YlbF"/>
    <property type="match status" value="1"/>
</dbReference>